<evidence type="ECO:0008006" key="4">
    <source>
        <dbReference type="Google" id="ProtNLM"/>
    </source>
</evidence>
<feature type="signal peptide" evidence="1">
    <location>
        <begin position="1"/>
        <end position="27"/>
    </location>
</feature>
<keyword evidence="3" id="KW-1185">Reference proteome</keyword>
<dbReference type="AlphaFoldDB" id="A0A418KN43"/>
<evidence type="ECO:0000256" key="1">
    <source>
        <dbReference type="SAM" id="SignalP"/>
    </source>
</evidence>
<dbReference type="RefSeq" id="WP_119661303.1">
    <property type="nucleotide sequence ID" value="NZ_QUAL01000173.1"/>
</dbReference>
<protein>
    <recommendedName>
        <fullName evidence="4">Peptidase M23</fullName>
    </recommendedName>
</protein>
<sequence>MKKIRMLALTAVAATAATVAAVAPASAADQDNLCQSKELCLFWGSNYSGQYKDFYWNVRDFGNIRYPYYGVSGGGAGERVKNNAASAINWDYVTARVYYNENWTGPYDDVPPRGRRNLYHTWNDNASFRFLP</sequence>
<evidence type="ECO:0000313" key="3">
    <source>
        <dbReference type="Proteomes" id="UP000284057"/>
    </source>
</evidence>
<proteinExistence type="predicted"/>
<evidence type="ECO:0000313" key="2">
    <source>
        <dbReference type="EMBL" id="RIQ20327.1"/>
    </source>
</evidence>
<reference evidence="2 3" key="1">
    <citation type="submission" date="2018-09" db="EMBL/GenBank/DDBJ databases">
        <title>Isolation, diversity and antifungal activity of actinobacteria from wheat.</title>
        <authorList>
            <person name="Han C."/>
        </authorList>
    </citation>
    <scope>NUCLEOTIDE SEQUENCE [LARGE SCALE GENOMIC DNA]</scope>
    <source>
        <strain evidence="2 3">NEAU-YY265</strain>
    </source>
</reference>
<accession>A0A418KN43</accession>
<organism evidence="2 3">
    <name type="scientific">Jiangella rhizosphaerae</name>
    <dbReference type="NCBI Taxonomy" id="2293569"/>
    <lineage>
        <taxon>Bacteria</taxon>
        <taxon>Bacillati</taxon>
        <taxon>Actinomycetota</taxon>
        <taxon>Actinomycetes</taxon>
        <taxon>Jiangellales</taxon>
        <taxon>Jiangellaceae</taxon>
        <taxon>Jiangella</taxon>
    </lineage>
</organism>
<feature type="chain" id="PRO_5018994280" description="Peptidase M23" evidence="1">
    <location>
        <begin position="28"/>
        <end position="132"/>
    </location>
</feature>
<keyword evidence="1" id="KW-0732">Signal</keyword>
<gene>
    <name evidence="2" type="ORF">DY240_18430</name>
</gene>
<dbReference type="Pfam" id="PF03995">
    <property type="entry name" value="Inhibitor_I36"/>
    <property type="match status" value="1"/>
</dbReference>
<dbReference type="Proteomes" id="UP000284057">
    <property type="component" value="Unassembled WGS sequence"/>
</dbReference>
<comment type="caution">
    <text evidence="2">The sequence shown here is derived from an EMBL/GenBank/DDBJ whole genome shotgun (WGS) entry which is preliminary data.</text>
</comment>
<dbReference type="EMBL" id="QUAL01000173">
    <property type="protein sequence ID" value="RIQ20327.1"/>
    <property type="molecule type" value="Genomic_DNA"/>
</dbReference>
<dbReference type="OrthoDB" id="2677885at2"/>
<name>A0A418KN43_9ACTN</name>